<evidence type="ECO:0000256" key="1">
    <source>
        <dbReference type="ARBA" id="ARBA00004123"/>
    </source>
</evidence>
<sequence>MSSRFVSGGTIAGDDNTLAAATTATTSSTAPPSSASSAWEKAQAQLESDRRAREAARKTAIESNSGQSLYDVLQANKAAKQAAFEEANKIRNQFRALDDDEVDFLDGMAEDERKKNEEQKRAEEEGLKVFRDAQKKGQPVEEADDAPVADEVIDEWSTAGARKRKREKEPIIKGIKRRVSQNALAVESNPEAKDETPTTSITKASVAKSPIPAQKPASSPEPKPVQPTPTTKSKTGLVDYGSDEDDDDD</sequence>
<evidence type="ECO:0000256" key="3">
    <source>
        <dbReference type="SAM" id="MobiDB-lite"/>
    </source>
</evidence>
<keyword evidence="6" id="KW-1185">Reference proteome</keyword>
<dbReference type="AlphaFoldDB" id="W3XNV4"/>
<dbReference type="PANTHER" id="PTHR13495">
    <property type="entry name" value="NEFA-INTERACTING NUCLEAR PROTEIN NIP30"/>
    <property type="match status" value="1"/>
</dbReference>
<dbReference type="KEGG" id="pfy:PFICI_00784"/>
<feature type="compositionally biased region" description="Basic and acidic residues" evidence="3">
    <location>
        <begin position="47"/>
        <end position="60"/>
    </location>
</feature>
<feature type="compositionally biased region" description="Basic and acidic residues" evidence="3">
    <location>
        <begin position="110"/>
        <end position="139"/>
    </location>
</feature>
<dbReference type="Pfam" id="PF10187">
    <property type="entry name" value="FAM192A_Fyv6_N"/>
    <property type="match status" value="1"/>
</dbReference>
<feature type="region of interest" description="Disordered" evidence="3">
    <location>
        <begin position="22"/>
        <end position="69"/>
    </location>
</feature>
<reference evidence="6" key="1">
    <citation type="journal article" date="2015" name="BMC Genomics">
        <title>Genomic and transcriptomic analysis of the endophytic fungus Pestalotiopsis fici reveals its lifestyle and high potential for synthesis of natural products.</title>
        <authorList>
            <person name="Wang X."/>
            <person name="Zhang X."/>
            <person name="Liu L."/>
            <person name="Xiang M."/>
            <person name="Wang W."/>
            <person name="Sun X."/>
            <person name="Che Y."/>
            <person name="Guo L."/>
            <person name="Liu G."/>
            <person name="Guo L."/>
            <person name="Wang C."/>
            <person name="Yin W.B."/>
            <person name="Stadler M."/>
            <person name="Zhang X."/>
            <person name="Liu X."/>
        </authorList>
    </citation>
    <scope>NUCLEOTIDE SEQUENCE [LARGE SCALE GENOMIC DNA]</scope>
    <source>
        <strain evidence="6">W106-1 / CGMCC3.15140</strain>
    </source>
</reference>
<dbReference type="PANTHER" id="PTHR13495:SF0">
    <property type="entry name" value="PSME3-INTERACTING PROTEIN"/>
    <property type="match status" value="1"/>
</dbReference>
<feature type="compositionally biased region" description="Low complexity" evidence="3">
    <location>
        <begin position="22"/>
        <end position="38"/>
    </location>
</feature>
<dbReference type="OMA" id="RYKLHVA"/>
<dbReference type="OrthoDB" id="75807at2759"/>
<keyword evidence="2" id="KW-0539">Nucleus</keyword>
<accession>W3XNV4</accession>
<evidence type="ECO:0000259" key="4">
    <source>
        <dbReference type="Pfam" id="PF10187"/>
    </source>
</evidence>
<dbReference type="InterPro" id="IPR039845">
    <property type="entry name" value="FAM192A"/>
</dbReference>
<proteinExistence type="predicted"/>
<organism evidence="5 6">
    <name type="scientific">Pestalotiopsis fici (strain W106-1 / CGMCC3.15140)</name>
    <dbReference type="NCBI Taxonomy" id="1229662"/>
    <lineage>
        <taxon>Eukaryota</taxon>
        <taxon>Fungi</taxon>
        <taxon>Dikarya</taxon>
        <taxon>Ascomycota</taxon>
        <taxon>Pezizomycotina</taxon>
        <taxon>Sordariomycetes</taxon>
        <taxon>Xylariomycetidae</taxon>
        <taxon>Amphisphaeriales</taxon>
        <taxon>Sporocadaceae</taxon>
        <taxon>Pestalotiopsis</taxon>
    </lineage>
</organism>
<dbReference type="EMBL" id="KI912109">
    <property type="protein sequence ID" value="ETS86956.1"/>
    <property type="molecule type" value="Genomic_DNA"/>
</dbReference>
<feature type="compositionally biased region" description="Acidic residues" evidence="3">
    <location>
        <begin position="141"/>
        <end position="154"/>
    </location>
</feature>
<protein>
    <recommendedName>
        <fullName evidence="4">FAM192A/Fyv6 N-terminal domain-containing protein</fullName>
    </recommendedName>
</protein>
<feature type="region of interest" description="Disordered" evidence="3">
    <location>
        <begin position="110"/>
        <end position="249"/>
    </location>
</feature>
<dbReference type="InParanoid" id="W3XNV4"/>
<feature type="domain" description="FAM192A/Fyv6 N-terminal" evidence="4">
    <location>
        <begin position="32"/>
        <end position="131"/>
    </location>
</feature>
<gene>
    <name evidence="5" type="ORF">PFICI_00784</name>
</gene>
<dbReference type="RefSeq" id="XP_007827556.1">
    <property type="nucleotide sequence ID" value="XM_007829365.1"/>
</dbReference>
<dbReference type="GeneID" id="19265797"/>
<dbReference type="Proteomes" id="UP000030651">
    <property type="component" value="Unassembled WGS sequence"/>
</dbReference>
<comment type="subcellular location">
    <subcellularLocation>
        <location evidence="1">Nucleus</location>
    </subcellularLocation>
</comment>
<evidence type="ECO:0000313" key="6">
    <source>
        <dbReference type="Proteomes" id="UP000030651"/>
    </source>
</evidence>
<dbReference type="InterPro" id="IPR019331">
    <property type="entry name" value="FAM192A/Fyv6_N"/>
</dbReference>
<evidence type="ECO:0000313" key="5">
    <source>
        <dbReference type="EMBL" id="ETS86956.1"/>
    </source>
</evidence>
<dbReference type="HOGENOM" id="CLU_067596_0_0_1"/>
<name>W3XNV4_PESFW</name>
<dbReference type="GO" id="GO:0005634">
    <property type="term" value="C:nucleus"/>
    <property type="evidence" value="ECO:0007669"/>
    <property type="project" value="UniProtKB-SubCell"/>
</dbReference>
<evidence type="ECO:0000256" key="2">
    <source>
        <dbReference type="ARBA" id="ARBA00023242"/>
    </source>
</evidence>
<dbReference type="STRING" id="1229662.W3XNV4"/>
<dbReference type="eggNOG" id="KOG4036">
    <property type="taxonomic scope" value="Eukaryota"/>
</dbReference>